<evidence type="ECO:0000313" key="4">
    <source>
        <dbReference type="Proteomes" id="UP000623467"/>
    </source>
</evidence>
<dbReference type="Proteomes" id="UP000623467">
    <property type="component" value="Unassembled WGS sequence"/>
</dbReference>
<sequence length="167" mass="17797">MSDQCFQHCDGLEKVPVLQLSPHGRVAPPHPTQALPAVLSATQAVVAQGWPSNPIKPPHTHSPDSILALKQDLKSSPNGPPVAAQRLLLEGKALADAKSIKEHPIADIPVMLFSVYLGCVEERHRQRSSSSGITPTFKSLEPTLQTLSPASALSTPPSRSSNASKLR</sequence>
<feature type="region of interest" description="Disordered" evidence="1">
    <location>
        <begin position="125"/>
        <end position="167"/>
    </location>
</feature>
<dbReference type="EMBL" id="JACAZH010000021">
    <property type="protein sequence ID" value="KAF7344362.1"/>
    <property type="molecule type" value="Genomic_DNA"/>
</dbReference>
<gene>
    <name evidence="3" type="ORF">MSAN_01917200</name>
</gene>
<evidence type="ECO:0000313" key="3">
    <source>
        <dbReference type="EMBL" id="KAF7344362.1"/>
    </source>
</evidence>
<dbReference type="PROSITE" id="PS50053">
    <property type="entry name" value="UBIQUITIN_2"/>
    <property type="match status" value="1"/>
</dbReference>
<evidence type="ECO:0000259" key="2">
    <source>
        <dbReference type="PROSITE" id="PS50053"/>
    </source>
</evidence>
<organism evidence="3 4">
    <name type="scientific">Mycena sanguinolenta</name>
    <dbReference type="NCBI Taxonomy" id="230812"/>
    <lineage>
        <taxon>Eukaryota</taxon>
        <taxon>Fungi</taxon>
        <taxon>Dikarya</taxon>
        <taxon>Basidiomycota</taxon>
        <taxon>Agaricomycotina</taxon>
        <taxon>Agaricomycetes</taxon>
        <taxon>Agaricomycetidae</taxon>
        <taxon>Agaricales</taxon>
        <taxon>Marasmiineae</taxon>
        <taxon>Mycenaceae</taxon>
        <taxon>Mycena</taxon>
    </lineage>
</organism>
<accession>A0A8H6XPW9</accession>
<dbReference type="Gene3D" id="3.10.20.90">
    <property type="entry name" value="Phosphatidylinositol 3-kinase Catalytic Subunit, Chain A, domain 1"/>
    <property type="match status" value="1"/>
</dbReference>
<dbReference type="AlphaFoldDB" id="A0A8H6XPW9"/>
<protein>
    <submittedName>
        <fullName evidence="3">Ubiquitin-domain-containing protein</fullName>
    </submittedName>
</protein>
<dbReference type="OrthoDB" id="428577at2759"/>
<proteinExistence type="predicted"/>
<name>A0A8H6XPW9_9AGAR</name>
<keyword evidence="4" id="KW-1185">Reference proteome</keyword>
<reference evidence="3" key="1">
    <citation type="submission" date="2020-05" db="EMBL/GenBank/DDBJ databases">
        <title>Mycena genomes resolve the evolution of fungal bioluminescence.</title>
        <authorList>
            <person name="Tsai I.J."/>
        </authorList>
    </citation>
    <scope>NUCLEOTIDE SEQUENCE</scope>
    <source>
        <strain evidence="3">160909Yilan</strain>
    </source>
</reference>
<feature type="compositionally biased region" description="Low complexity" evidence="1">
    <location>
        <begin position="146"/>
        <end position="161"/>
    </location>
</feature>
<comment type="caution">
    <text evidence="3">The sequence shown here is derived from an EMBL/GenBank/DDBJ whole genome shotgun (WGS) entry which is preliminary data.</text>
</comment>
<feature type="domain" description="Ubiquitin-like" evidence="2">
    <location>
        <begin position="64"/>
        <end position="107"/>
    </location>
</feature>
<dbReference type="InterPro" id="IPR000626">
    <property type="entry name" value="Ubiquitin-like_dom"/>
</dbReference>
<feature type="compositionally biased region" description="Polar residues" evidence="1">
    <location>
        <begin position="128"/>
        <end position="145"/>
    </location>
</feature>
<evidence type="ECO:0000256" key="1">
    <source>
        <dbReference type="SAM" id="MobiDB-lite"/>
    </source>
</evidence>